<evidence type="ECO:0000256" key="2">
    <source>
        <dbReference type="ARBA" id="ARBA00023125"/>
    </source>
</evidence>
<dbReference type="PRINTS" id="PR00033">
    <property type="entry name" value="HTHASNC"/>
</dbReference>
<keyword evidence="2" id="KW-0238">DNA-binding</keyword>
<keyword evidence="6" id="KW-1185">Reference proteome</keyword>
<evidence type="ECO:0000256" key="1">
    <source>
        <dbReference type="ARBA" id="ARBA00023015"/>
    </source>
</evidence>
<name>A0ABV8VBQ7_9GAMM</name>
<dbReference type="SUPFAM" id="SSF54909">
    <property type="entry name" value="Dimeric alpha+beta barrel"/>
    <property type="match status" value="1"/>
</dbReference>
<comment type="caution">
    <text evidence="5">The sequence shown here is derived from an EMBL/GenBank/DDBJ whole genome shotgun (WGS) entry which is preliminary data.</text>
</comment>
<accession>A0ABV8VBQ7</accession>
<dbReference type="CDD" id="cd00090">
    <property type="entry name" value="HTH_ARSR"/>
    <property type="match status" value="1"/>
</dbReference>
<dbReference type="InterPro" id="IPR036388">
    <property type="entry name" value="WH-like_DNA-bd_sf"/>
</dbReference>
<dbReference type="InterPro" id="IPR036390">
    <property type="entry name" value="WH_DNA-bd_sf"/>
</dbReference>
<dbReference type="InterPro" id="IPR019887">
    <property type="entry name" value="Tscrpt_reg_AsnC/Lrp_C"/>
</dbReference>
<dbReference type="Pfam" id="PF01037">
    <property type="entry name" value="AsnC_trans_reg"/>
    <property type="match status" value="1"/>
</dbReference>
<evidence type="ECO:0000313" key="6">
    <source>
        <dbReference type="Proteomes" id="UP001595840"/>
    </source>
</evidence>
<dbReference type="InterPro" id="IPR011008">
    <property type="entry name" value="Dimeric_a/b-barrel"/>
</dbReference>
<dbReference type="InterPro" id="IPR019885">
    <property type="entry name" value="Tscrpt_reg_HTH_AsnC-type_CS"/>
</dbReference>
<evidence type="ECO:0000313" key="5">
    <source>
        <dbReference type="EMBL" id="MFC4364167.1"/>
    </source>
</evidence>
<dbReference type="SMART" id="SM00344">
    <property type="entry name" value="HTH_ASNC"/>
    <property type="match status" value="1"/>
</dbReference>
<evidence type="ECO:0000256" key="3">
    <source>
        <dbReference type="ARBA" id="ARBA00023163"/>
    </source>
</evidence>
<dbReference type="Gene3D" id="3.30.70.920">
    <property type="match status" value="1"/>
</dbReference>
<dbReference type="EMBL" id="JBHSCX010000021">
    <property type="protein sequence ID" value="MFC4364167.1"/>
    <property type="molecule type" value="Genomic_DNA"/>
</dbReference>
<sequence length="152" mass="17161">MKFSESERRILRALQQNGRTSNVELAQKVGLSESPCFRRVKQLEDTGVISSYAAIVDQRKLGLDVTAFVQVTLDQRSEPDTEAFLRAVELEDNIMECYATSGDYDFLLRVVAKNIDDFADISMRRILKFPGVKNIVSTFSLQTVKLSHVLPT</sequence>
<dbReference type="PROSITE" id="PS50956">
    <property type="entry name" value="HTH_ASNC_2"/>
    <property type="match status" value="1"/>
</dbReference>
<evidence type="ECO:0000259" key="4">
    <source>
        <dbReference type="PROSITE" id="PS50956"/>
    </source>
</evidence>
<dbReference type="InterPro" id="IPR019888">
    <property type="entry name" value="Tscrpt_reg_AsnC-like"/>
</dbReference>
<dbReference type="RefSeq" id="WP_290262561.1">
    <property type="nucleotide sequence ID" value="NZ_JAUFQG010000004.1"/>
</dbReference>
<dbReference type="Gene3D" id="1.10.10.10">
    <property type="entry name" value="Winged helix-like DNA-binding domain superfamily/Winged helix DNA-binding domain"/>
    <property type="match status" value="1"/>
</dbReference>
<reference evidence="6" key="1">
    <citation type="journal article" date="2019" name="Int. J. Syst. Evol. Microbiol.">
        <title>The Global Catalogue of Microorganisms (GCM) 10K type strain sequencing project: providing services to taxonomists for standard genome sequencing and annotation.</title>
        <authorList>
            <consortium name="The Broad Institute Genomics Platform"/>
            <consortium name="The Broad Institute Genome Sequencing Center for Infectious Disease"/>
            <person name="Wu L."/>
            <person name="Ma J."/>
        </authorList>
    </citation>
    <scope>NUCLEOTIDE SEQUENCE [LARGE SCALE GENOMIC DNA]</scope>
    <source>
        <strain evidence="6">CECT 8570</strain>
    </source>
</reference>
<dbReference type="PROSITE" id="PS00519">
    <property type="entry name" value="HTH_ASNC_1"/>
    <property type="match status" value="1"/>
</dbReference>
<dbReference type="PANTHER" id="PTHR30154:SF34">
    <property type="entry name" value="TRANSCRIPTIONAL REGULATOR AZLB"/>
    <property type="match status" value="1"/>
</dbReference>
<dbReference type="SUPFAM" id="SSF46785">
    <property type="entry name" value="Winged helix' DNA-binding domain"/>
    <property type="match status" value="1"/>
</dbReference>
<organism evidence="5 6">
    <name type="scientific">Simiduia curdlanivorans</name>
    <dbReference type="NCBI Taxonomy" id="1492769"/>
    <lineage>
        <taxon>Bacteria</taxon>
        <taxon>Pseudomonadati</taxon>
        <taxon>Pseudomonadota</taxon>
        <taxon>Gammaproteobacteria</taxon>
        <taxon>Cellvibrionales</taxon>
        <taxon>Cellvibrionaceae</taxon>
        <taxon>Simiduia</taxon>
    </lineage>
</organism>
<keyword evidence="1" id="KW-0805">Transcription regulation</keyword>
<feature type="domain" description="HTH asnC-type" evidence="4">
    <location>
        <begin position="3"/>
        <end position="64"/>
    </location>
</feature>
<keyword evidence="3" id="KW-0804">Transcription</keyword>
<dbReference type="InterPro" id="IPR000485">
    <property type="entry name" value="AsnC-type_HTH_dom"/>
</dbReference>
<dbReference type="InterPro" id="IPR011991">
    <property type="entry name" value="ArsR-like_HTH"/>
</dbReference>
<proteinExistence type="predicted"/>
<dbReference type="Pfam" id="PF13412">
    <property type="entry name" value="HTH_24"/>
    <property type="match status" value="1"/>
</dbReference>
<dbReference type="Proteomes" id="UP001595840">
    <property type="component" value="Unassembled WGS sequence"/>
</dbReference>
<gene>
    <name evidence="5" type="ORF">ACFOX3_17785</name>
</gene>
<protein>
    <submittedName>
        <fullName evidence="5">Lrp/AsnC family transcriptional regulator</fullName>
    </submittedName>
</protein>
<dbReference type="PANTHER" id="PTHR30154">
    <property type="entry name" value="LEUCINE-RESPONSIVE REGULATORY PROTEIN"/>
    <property type="match status" value="1"/>
</dbReference>